<feature type="transmembrane region" description="Helical" evidence="3">
    <location>
        <begin position="140"/>
        <end position="157"/>
    </location>
</feature>
<keyword evidence="1 2" id="KW-0807">Transducer</keyword>
<dbReference type="PANTHER" id="PTHR32089">
    <property type="entry name" value="METHYL-ACCEPTING CHEMOTAXIS PROTEIN MCPB"/>
    <property type="match status" value="1"/>
</dbReference>
<feature type="transmembrane region" description="Helical" evidence="3">
    <location>
        <begin position="62"/>
        <end position="82"/>
    </location>
</feature>
<accession>A0A0A0IB21</accession>
<dbReference type="EMBL" id="JENJ01000003">
    <property type="protein sequence ID" value="KGM98132.1"/>
    <property type="molecule type" value="Genomic_DNA"/>
</dbReference>
<evidence type="ECO:0000256" key="2">
    <source>
        <dbReference type="PROSITE-ProRule" id="PRU00284"/>
    </source>
</evidence>
<organism evidence="5 6">
    <name type="scientific">Clostridium novyi A str. 4552</name>
    <dbReference type="NCBI Taxonomy" id="1444289"/>
    <lineage>
        <taxon>Bacteria</taxon>
        <taxon>Bacillati</taxon>
        <taxon>Bacillota</taxon>
        <taxon>Clostridia</taxon>
        <taxon>Eubacteriales</taxon>
        <taxon>Clostridiaceae</taxon>
        <taxon>Clostridium</taxon>
    </lineage>
</organism>
<sequence>MEDLDLIYQQNKLLVKLLWPCLFAASILFGVLQVPIGHIVTLIVLGIIICSIMTVLTLKKVLVVQTMYIFIVGMTIFLYVLFKYIPYSSMYTCIFFFMMVVFLYQIIKATVISGVLVLLLNNYLYFIDKADFIVRESSKGIVIYNFVIVVILALLIIQEKFGNELRKANSESRKKALESKEQIELILEKVKDSVTEFMEFNENLKGNINYTQETSKKLTEIFNEIAESIESQANSINEINNSVIDSEKQMRTLVNASSVMNDTSNSTMDSVKEGIGEVDKLSKKMMEVKDIMDITKDNTKELKDNTIKIGDILNIINDLSSQTNLLALNAAIEAARAGEQGKGFAVVAEEIRKLAEHSSSSVQEIGNILQTIQVQAKDTDSSANSAKDILSVNLESLKNVQTTFNSINTSIESLARETSGVNDFIKQISETSVNISKEISTMSAITEENTSAVEDTLNSVNQQNESINTVINNYGEFNEAIKNLQKLFS</sequence>
<comment type="caution">
    <text evidence="5">The sequence shown here is derived from an EMBL/GenBank/DDBJ whole genome shotgun (WGS) entry which is preliminary data.</text>
</comment>
<dbReference type="RefSeq" id="WP_039252266.1">
    <property type="nucleotide sequence ID" value="NZ_JENJ01000003.1"/>
</dbReference>
<dbReference type="Proteomes" id="UP000030012">
    <property type="component" value="Unassembled WGS sequence"/>
</dbReference>
<dbReference type="InterPro" id="IPR004089">
    <property type="entry name" value="MCPsignal_dom"/>
</dbReference>
<evidence type="ECO:0000256" key="1">
    <source>
        <dbReference type="ARBA" id="ARBA00023224"/>
    </source>
</evidence>
<proteinExistence type="predicted"/>
<dbReference type="PROSITE" id="PS50111">
    <property type="entry name" value="CHEMOTAXIS_TRANSDUC_2"/>
    <property type="match status" value="1"/>
</dbReference>
<feature type="domain" description="Methyl-accepting transducer" evidence="4">
    <location>
        <begin position="207"/>
        <end position="457"/>
    </location>
</feature>
<dbReference type="Pfam" id="PF00015">
    <property type="entry name" value="MCPsignal"/>
    <property type="match status" value="1"/>
</dbReference>
<dbReference type="SMART" id="SM00283">
    <property type="entry name" value="MA"/>
    <property type="match status" value="1"/>
</dbReference>
<evidence type="ECO:0000313" key="6">
    <source>
        <dbReference type="Proteomes" id="UP000030012"/>
    </source>
</evidence>
<feature type="transmembrane region" description="Helical" evidence="3">
    <location>
        <begin position="94"/>
        <end position="120"/>
    </location>
</feature>
<dbReference type="OrthoDB" id="9814363at2"/>
<keyword evidence="3" id="KW-1133">Transmembrane helix</keyword>
<feature type="transmembrane region" description="Helical" evidence="3">
    <location>
        <begin position="39"/>
        <end position="56"/>
    </location>
</feature>
<evidence type="ECO:0000259" key="4">
    <source>
        <dbReference type="PROSITE" id="PS50111"/>
    </source>
</evidence>
<gene>
    <name evidence="5" type="ORF">Z968_01260</name>
</gene>
<dbReference type="GO" id="GO:0007165">
    <property type="term" value="P:signal transduction"/>
    <property type="evidence" value="ECO:0007669"/>
    <property type="project" value="UniProtKB-KW"/>
</dbReference>
<reference evidence="5 6" key="1">
    <citation type="submission" date="2014-01" db="EMBL/GenBank/DDBJ databases">
        <title>Plasmidome dynamics in the species complex Clostridium novyi sensu lato converts strains of independent lineages into distinctly different pathogens.</title>
        <authorList>
            <person name="Skarin H."/>
            <person name="Segerman B."/>
        </authorList>
    </citation>
    <scope>NUCLEOTIDE SEQUENCE [LARGE SCALE GENOMIC DNA]</scope>
    <source>
        <strain evidence="5 6">4552</strain>
    </source>
</reference>
<keyword evidence="3" id="KW-0812">Transmembrane</keyword>
<name>A0A0A0IB21_CLONO</name>
<dbReference type="SUPFAM" id="SSF58104">
    <property type="entry name" value="Methyl-accepting chemotaxis protein (MCP) signaling domain"/>
    <property type="match status" value="1"/>
</dbReference>
<protein>
    <submittedName>
        <fullName evidence="5">Chemotaxis protein</fullName>
    </submittedName>
</protein>
<feature type="transmembrane region" description="Helical" evidence="3">
    <location>
        <begin position="13"/>
        <end position="32"/>
    </location>
</feature>
<dbReference type="Gene3D" id="1.10.287.950">
    <property type="entry name" value="Methyl-accepting chemotaxis protein"/>
    <property type="match status" value="1"/>
</dbReference>
<dbReference type="GO" id="GO:0016020">
    <property type="term" value="C:membrane"/>
    <property type="evidence" value="ECO:0007669"/>
    <property type="project" value="InterPro"/>
</dbReference>
<evidence type="ECO:0000313" key="5">
    <source>
        <dbReference type="EMBL" id="KGM98132.1"/>
    </source>
</evidence>
<evidence type="ECO:0000256" key="3">
    <source>
        <dbReference type="SAM" id="Phobius"/>
    </source>
</evidence>
<dbReference type="AlphaFoldDB" id="A0A0A0IB21"/>
<dbReference type="PANTHER" id="PTHR32089:SF112">
    <property type="entry name" value="LYSOZYME-LIKE PROTEIN-RELATED"/>
    <property type="match status" value="1"/>
</dbReference>
<keyword evidence="3" id="KW-0472">Membrane</keyword>